<dbReference type="EMBL" id="BMAT01009626">
    <property type="protein sequence ID" value="GFS10354.1"/>
    <property type="molecule type" value="Genomic_DNA"/>
</dbReference>
<keyword evidence="3 10" id="KW-1133">Transmembrane helix</keyword>
<dbReference type="CDD" id="cd00637">
    <property type="entry name" value="7tm_classA_rhodopsin-like"/>
    <property type="match status" value="1"/>
</dbReference>
<dbReference type="Pfam" id="PF00001">
    <property type="entry name" value="7tm_1"/>
    <property type="match status" value="1"/>
</dbReference>
<dbReference type="PROSITE" id="PS50262">
    <property type="entry name" value="G_PROTEIN_RECEP_F1_2"/>
    <property type="match status" value="1"/>
</dbReference>
<dbReference type="Proteomes" id="UP000762676">
    <property type="component" value="Unassembled WGS sequence"/>
</dbReference>
<evidence type="ECO:0000313" key="12">
    <source>
        <dbReference type="EMBL" id="GFS10354.1"/>
    </source>
</evidence>
<feature type="transmembrane region" description="Helical" evidence="10">
    <location>
        <begin position="313"/>
        <end position="331"/>
    </location>
</feature>
<dbReference type="AlphaFoldDB" id="A0AAV4IJE0"/>
<comment type="subcellular location">
    <subcellularLocation>
        <location evidence="1">Membrane</location>
        <topology evidence="1">Multi-pass membrane protein</topology>
    </subcellularLocation>
</comment>
<dbReference type="PANTHER" id="PTHR24243:SF224">
    <property type="entry name" value="G-PROTEIN COUPLED RECEPTOR 19-RELATED"/>
    <property type="match status" value="1"/>
</dbReference>
<name>A0AAV4IJE0_9GAST</name>
<keyword evidence="13" id="KW-1185">Reference proteome</keyword>
<dbReference type="PRINTS" id="PR00237">
    <property type="entry name" value="GPCRRHODOPSN"/>
</dbReference>
<dbReference type="InterPro" id="IPR017452">
    <property type="entry name" value="GPCR_Rhodpsn_7TM"/>
</dbReference>
<evidence type="ECO:0000256" key="6">
    <source>
        <dbReference type="ARBA" id="ARBA00023170"/>
    </source>
</evidence>
<feature type="region of interest" description="Disordered" evidence="9">
    <location>
        <begin position="31"/>
        <end position="53"/>
    </location>
</feature>
<dbReference type="PANTHER" id="PTHR24243">
    <property type="entry name" value="G-PROTEIN COUPLED RECEPTOR"/>
    <property type="match status" value="1"/>
</dbReference>
<feature type="transmembrane region" description="Helical" evidence="10">
    <location>
        <begin position="102"/>
        <end position="127"/>
    </location>
</feature>
<dbReference type="GO" id="GO:0004930">
    <property type="term" value="F:G protein-coupled receptor activity"/>
    <property type="evidence" value="ECO:0007669"/>
    <property type="project" value="UniProtKB-KW"/>
</dbReference>
<accession>A0AAV4IJE0</accession>
<dbReference type="InterPro" id="IPR000276">
    <property type="entry name" value="GPCR_Rhodpsn"/>
</dbReference>
<evidence type="ECO:0000256" key="5">
    <source>
        <dbReference type="ARBA" id="ARBA00023136"/>
    </source>
</evidence>
<protein>
    <submittedName>
        <fullName evidence="12">Neuropeptide receptor 15-like</fullName>
    </submittedName>
</protein>
<dbReference type="Gene3D" id="1.20.1070.10">
    <property type="entry name" value="Rhodopsin 7-helix transmembrane proteins"/>
    <property type="match status" value="1"/>
</dbReference>
<keyword evidence="4 8" id="KW-0297">G-protein coupled receptor</keyword>
<gene>
    <name evidence="12" type="ORF">ElyMa_004807300</name>
</gene>
<feature type="transmembrane region" description="Helical" evidence="10">
    <location>
        <begin position="183"/>
        <end position="203"/>
    </location>
</feature>
<feature type="region of interest" description="Disordered" evidence="9">
    <location>
        <begin position="278"/>
        <end position="306"/>
    </location>
</feature>
<evidence type="ECO:0000256" key="8">
    <source>
        <dbReference type="RuleBase" id="RU000688"/>
    </source>
</evidence>
<evidence type="ECO:0000256" key="7">
    <source>
        <dbReference type="ARBA" id="ARBA00023224"/>
    </source>
</evidence>
<dbReference type="PROSITE" id="PS00237">
    <property type="entry name" value="G_PROTEIN_RECEP_F1_1"/>
    <property type="match status" value="1"/>
</dbReference>
<evidence type="ECO:0000313" key="13">
    <source>
        <dbReference type="Proteomes" id="UP000762676"/>
    </source>
</evidence>
<comment type="similarity">
    <text evidence="8">Belongs to the G-protein coupled receptor 1 family.</text>
</comment>
<keyword evidence="2 8" id="KW-0812">Transmembrane</keyword>
<keyword evidence="7 8" id="KW-0807">Transducer</keyword>
<feature type="transmembrane region" description="Helical" evidence="10">
    <location>
        <begin position="351"/>
        <end position="375"/>
    </location>
</feature>
<evidence type="ECO:0000256" key="10">
    <source>
        <dbReference type="SAM" id="Phobius"/>
    </source>
</evidence>
<proteinExistence type="inferred from homology"/>
<evidence type="ECO:0000256" key="2">
    <source>
        <dbReference type="ARBA" id="ARBA00022692"/>
    </source>
</evidence>
<feature type="transmembrane region" description="Helical" evidence="10">
    <location>
        <begin position="147"/>
        <end position="171"/>
    </location>
</feature>
<evidence type="ECO:0000256" key="3">
    <source>
        <dbReference type="ARBA" id="ARBA00022989"/>
    </source>
</evidence>
<keyword evidence="6 8" id="KW-0675">Receptor</keyword>
<feature type="transmembrane region" description="Helical" evidence="10">
    <location>
        <begin position="242"/>
        <end position="265"/>
    </location>
</feature>
<evidence type="ECO:0000256" key="1">
    <source>
        <dbReference type="ARBA" id="ARBA00004141"/>
    </source>
</evidence>
<dbReference type="SUPFAM" id="SSF81321">
    <property type="entry name" value="Family A G protein-coupled receptor-like"/>
    <property type="match status" value="1"/>
</dbReference>
<reference evidence="12 13" key="1">
    <citation type="journal article" date="2021" name="Elife">
        <title>Chloroplast acquisition without the gene transfer in kleptoplastic sea slugs, Plakobranchus ocellatus.</title>
        <authorList>
            <person name="Maeda T."/>
            <person name="Takahashi S."/>
            <person name="Yoshida T."/>
            <person name="Shimamura S."/>
            <person name="Takaki Y."/>
            <person name="Nagai Y."/>
            <person name="Toyoda A."/>
            <person name="Suzuki Y."/>
            <person name="Arimoto A."/>
            <person name="Ishii H."/>
            <person name="Satoh N."/>
            <person name="Nishiyama T."/>
            <person name="Hasebe M."/>
            <person name="Maruyama T."/>
            <person name="Minagawa J."/>
            <person name="Obokata J."/>
            <person name="Shigenobu S."/>
        </authorList>
    </citation>
    <scope>NUCLEOTIDE SEQUENCE [LARGE SCALE GENOMIC DNA]</scope>
</reference>
<comment type="caution">
    <text evidence="12">The sequence shown here is derived from an EMBL/GenBank/DDBJ whole genome shotgun (WGS) entry which is preliminary data.</text>
</comment>
<sequence>MAGAVVYKSSAPLDSTNVSLDMTFPWARPSAPFPSSSYPDPDTETGQEEGLRGEGQEQVTLAYIAIFSSLFFAVTTVGICGNVMVIYIILSDKKMRGSMTNMLILNLAVADSLIMLFGLPEIVLFMMNDGWRLGLVLCKVDRTVLVAALYCSVFTLVAVCIERYIAIVFPFKAHILCTKKRMCKLIVFIWLASCACATPTAIFNRVRRLSQTAPQDFCLTEFHRNRSLHMRYNRAFKYTESAMFYLLPLILQMVCYTVIGSRLFVGLDKLYRTGGGAGGTGGGGGISSASRPNGRGPASRGPNSEPIRARRGVVKMLMASVIIYFVSYSPHQILLIYRTFWNSKGGFDQTWMFHVLTTILAYINSAANPVLYCIFSDNFRSKFKVIFKHLAGVGCCGRECDARDLNSGTEMQRAITLHSYTCTTEYSTMIRKNNKHGAAVPL</sequence>
<feature type="transmembrane region" description="Helical" evidence="10">
    <location>
        <begin position="61"/>
        <end position="90"/>
    </location>
</feature>
<keyword evidence="5 10" id="KW-0472">Membrane</keyword>
<organism evidence="12 13">
    <name type="scientific">Elysia marginata</name>
    <dbReference type="NCBI Taxonomy" id="1093978"/>
    <lineage>
        <taxon>Eukaryota</taxon>
        <taxon>Metazoa</taxon>
        <taxon>Spiralia</taxon>
        <taxon>Lophotrochozoa</taxon>
        <taxon>Mollusca</taxon>
        <taxon>Gastropoda</taxon>
        <taxon>Heterobranchia</taxon>
        <taxon>Euthyneura</taxon>
        <taxon>Panpulmonata</taxon>
        <taxon>Sacoglossa</taxon>
        <taxon>Placobranchoidea</taxon>
        <taxon>Plakobranchidae</taxon>
        <taxon>Elysia</taxon>
    </lineage>
</organism>
<dbReference type="GO" id="GO:0005886">
    <property type="term" value="C:plasma membrane"/>
    <property type="evidence" value="ECO:0007669"/>
    <property type="project" value="TreeGrafter"/>
</dbReference>
<evidence type="ECO:0000256" key="4">
    <source>
        <dbReference type="ARBA" id="ARBA00023040"/>
    </source>
</evidence>
<dbReference type="SMART" id="SM01381">
    <property type="entry name" value="7TM_GPCR_Srsx"/>
    <property type="match status" value="1"/>
</dbReference>
<evidence type="ECO:0000256" key="9">
    <source>
        <dbReference type="SAM" id="MobiDB-lite"/>
    </source>
</evidence>
<feature type="domain" description="G-protein coupled receptors family 1 profile" evidence="11">
    <location>
        <begin position="81"/>
        <end position="372"/>
    </location>
</feature>
<evidence type="ECO:0000259" key="11">
    <source>
        <dbReference type="PROSITE" id="PS50262"/>
    </source>
</evidence>